<dbReference type="EMBL" id="JADQDQ010000013">
    <property type="protein sequence ID" value="MBF9239467.1"/>
    <property type="molecule type" value="Genomic_DNA"/>
</dbReference>
<protein>
    <submittedName>
        <fullName evidence="1">Uncharacterized protein</fullName>
    </submittedName>
</protein>
<comment type="caution">
    <text evidence="1">The sequence shown here is derived from an EMBL/GenBank/DDBJ whole genome shotgun (WGS) entry which is preliminary data.</text>
</comment>
<name>A0ABS0IM73_9BACT</name>
<sequence>MPNTRFRLSTLPALAGFLVQRAQGNAQLQAALDDGLADYEEGAQVMLTALRALLDEYLEEGQQLLFQTNQFAEPYKWLAMTDQLEVVQTFRNLLGED</sequence>
<gene>
    <name evidence="1" type="ORF">I2I05_18890</name>
</gene>
<accession>A0ABS0IM73</accession>
<reference evidence="1 2" key="1">
    <citation type="submission" date="2020-11" db="EMBL/GenBank/DDBJ databases">
        <authorList>
            <person name="Kim M.K."/>
        </authorList>
    </citation>
    <scope>NUCLEOTIDE SEQUENCE [LARGE SCALE GENOMIC DNA]</scope>
    <source>
        <strain evidence="1 2">BT683</strain>
    </source>
</reference>
<evidence type="ECO:0000313" key="2">
    <source>
        <dbReference type="Proteomes" id="UP000597617"/>
    </source>
</evidence>
<dbReference type="RefSeq" id="WP_196283819.1">
    <property type="nucleotide sequence ID" value="NZ_JADQDQ010000013.1"/>
</dbReference>
<dbReference type="Proteomes" id="UP000597617">
    <property type="component" value="Unassembled WGS sequence"/>
</dbReference>
<proteinExistence type="predicted"/>
<organism evidence="1 2">
    <name type="scientific">Hymenobacter jeongseonensis</name>
    <dbReference type="NCBI Taxonomy" id="2791027"/>
    <lineage>
        <taxon>Bacteria</taxon>
        <taxon>Pseudomonadati</taxon>
        <taxon>Bacteroidota</taxon>
        <taxon>Cytophagia</taxon>
        <taxon>Cytophagales</taxon>
        <taxon>Hymenobacteraceae</taxon>
        <taxon>Hymenobacter</taxon>
    </lineage>
</organism>
<evidence type="ECO:0000313" key="1">
    <source>
        <dbReference type="EMBL" id="MBF9239467.1"/>
    </source>
</evidence>
<keyword evidence="2" id="KW-1185">Reference proteome</keyword>